<evidence type="ECO:0000256" key="1">
    <source>
        <dbReference type="ARBA" id="ARBA00004141"/>
    </source>
</evidence>
<comment type="subcellular location">
    <subcellularLocation>
        <location evidence="1">Membrane</location>
        <topology evidence="1">Multi-pass membrane protein</topology>
    </subcellularLocation>
</comment>
<comment type="catalytic activity">
    <reaction evidence="7">
        <text>myo-inositol(out) + H(+)(out) = myo-inositol(in) + H(+)(in)</text>
        <dbReference type="Rhea" id="RHEA:60364"/>
        <dbReference type="ChEBI" id="CHEBI:15378"/>
        <dbReference type="ChEBI" id="CHEBI:17268"/>
    </reaction>
</comment>
<dbReference type="RefSeq" id="XP_025363496.1">
    <property type="nucleotide sequence ID" value="XM_025505650.1"/>
</dbReference>
<dbReference type="Pfam" id="PF00083">
    <property type="entry name" value="Sugar_tr"/>
    <property type="match status" value="1"/>
</dbReference>
<reference evidence="12 13" key="1">
    <citation type="journal article" date="2018" name="Mol. Biol. Evol.">
        <title>Broad Genomic Sampling Reveals a Smut Pathogenic Ancestry of the Fungal Clade Ustilaginomycotina.</title>
        <authorList>
            <person name="Kijpornyongpan T."/>
            <person name="Mondo S.J."/>
            <person name="Barry K."/>
            <person name="Sandor L."/>
            <person name="Lee J."/>
            <person name="Lipzen A."/>
            <person name="Pangilinan J."/>
            <person name="LaButti K."/>
            <person name="Hainaut M."/>
            <person name="Henrissat B."/>
            <person name="Grigoriev I.V."/>
            <person name="Spatafora J.W."/>
            <person name="Aime M.C."/>
        </authorList>
    </citation>
    <scope>NUCLEOTIDE SEQUENCE [LARGE SCALE GENOMIC DNA]</scope>
    <source>
        <strain evidence="12 13">MCA 5214</strain>
    </source>
</reference>
<dbReference type="InterPro" id="IPR003663">
    <property type="entry name" value="Sugar/inositol_transpt"/>
</dbReference>
<dbReference type="GeneID" id="37027473"/>
<dbReference type="EMBL" id="KZ819664">
    <property type="protein sequence ID" value="PWN28884.1"/>
    <property type="molecule type" value="Genomic_DNA"/>
</dbReference>
<evidence type="ECO:0000256" key="9">
    <source>
        <dbReference type="SAM" id="MobiDB-lite"/>
    </source>
</evidence>
<dbReference type="PROSITE" id="PS50850">
    <property type="entry name" value="MFS"/>
    <property type="match status" value="1"/>
</dbReference>
<dbReference type="STRING" id="1569628.A0A316UV50"/>
<sequence>MGGAVTTSGSPIGPTNVFSKAYVRPLLYAAIAVWGALLYGYDGTYFASILEMDKFKLDYGSLQSDGKINVSSSQKSILASSVQIGEFFGSLSASFLGDYAGRRGGFFGACFFVALGVIIQVAPAGNVAALGAGRAVLGMGVGIISNCTTLYLSEVSPTAIRGTIVSSWQLVLAIGQVVGACVGQGTHTMTSTWSYRIPILVNLGLVAVIVGGMFIIPESPRWLVQKNRDDEAMAALRKINASQEDPELVAATEMRSFVQARDEEVAMKGQSGWRSLLNGVERRKLICVVGILGSQQIGGVQFIFSYTTTFFADVGINDAFLVTIIVDVIEVFGVMCSFLLINRFGRRPLLIYTSIIQFISLFVIGGLGTVANRTETQNNTIAAMICIFVFFFNLAWGGLAWTIAAELCPGVNRQKIMSLGTALFWIIAFLVTFTLPYFYDGQEAGLGPQIGWIYGCGQLIALAFVFFYTPETIHRSLEEISEMLDAKVPTRHWPSYTTRIEQGISSKGAGSDEELGDGSNKLERSSSDLREDKGKKGSEGADQVNANAGTAATTADA</sequence>
<dbReference type="NCBIfam" id="TIGR00879">
    <property type="entry name" value="SP"/>
    <property type="match status" value="1"/>
</dbReference>
<dbReference type="AlphaFoldDB" id="A0A316UV50"/>
<dbReference type="PANTHER" id="PTHR48022:SF77">
    <property type="entry name" value="MAJOR FACILITATOR SUPERFAMILY (MFS) PROFILE DOMAIN-CONTAINING PROTEIN"/>
    <property type="match status" value="1"/>
</dbReference>
<dbReference type="InterPro" id="IPR036259">
    <property type="entry name" value="MFS_trans_sf"/>
</dbReference>
<keyword evidence="4 10" id="KW-0812">Transmembrane</keyword>
<dbReference type="PRINTS" id="PR00171">
    <property type="entry name" value="SUGRTRNSPORT"/>
</dbReference>
<gene>
    <name evidence="12" type="ORF">BDZ90DRAFT_230892</name>
</gene>
<feature type="transmembrane region" description="Helical" evidence="10">
    <location>
        <begin position="416"/>
        <end position="439"/>
    </location>
</feature>
<dbReference type="InterPro" id="IPR005828">
    <property type="entry name" value="MFS_sugar_transport-like"/>
</dbReference>
<dbReference type="InterPro" id="IPR020846">
    <property type="entry name" value="MFS_dom"/>
</dbReference>
<feature type="transmembrane region" description="Helical" evidence="10">
    <location>
        <begin position="319"/>
        <end position="342"/>
    </location>
</feature>
<feature type="transmembrane region" description="Helical" evidence="10">
    <location>
        <begin position="197"/>
        <end position="216"/>
    </location>
</feature>
<evidence type="ECO:0000256" key="6">
    <source>
        <dbReference type="ARBA" id="ARBA00023136"/>
    </source>
</evidence>
<feature type="transmembrane region" description="Helical" evidence="10">
    <location>
        <begin position="451"/>
        <end position="469"/>
    </location>
</feature>
<keyword evidence="13" id="KW-1185">Reference proteome</keyword>
<organism evidence="12 13">
    <name type="scientific">Jaminaea rosea</name>
    <dbReference type="NCBI Taxonomy" id="1569628"/>
    <lineage>
        <taxon>Eukaryota</taxon>
        <taxon>Fungi</taxon>
        <taxon>Dikarya</taxon>
        <taxon>Basidiomycota</taxon>
        <taxon>Ustilaginomycotina</taxon>
        <taxon>Exobasidiomycetes</taxon>
        <taxon>Microstromatales</taxon>
        <taxon>Microstromatales incertae sedis</taxon>
        <taxon>Jaminaea</taxon>
    </lineage>
</organism>
<evidence type="ECO:0000259" key="11">
    <source>
        <dbReference type="PROSITE" id="PS50850"/>
    </source>
</evidence>
<dbReference type="InterPro" id="IPR005829">
    <property type="entry name" value="Sugar_transporter_CS"/>
</dbReference>
<evidence type="ECO:0000256" key="3">
    <source>
        <dbReference type="ARBA" id="ARBA00022448"/>
    </source>
</evidence>
<dbReference type="OrthoDB" id="6612291at2759"/>
<comment type="similarity">
    <text evidence="2 8">Belongs to the major facilitator superfamily. Sugar transporter (TC 2.A.1.1) family.</text>
</comment>
<dbReference type="FunFam" id="1.20.1250.20:FF:000078">
    <property type="entry name" value="MFS maltose transporter, putative"/>
    <property type="match status" value="1"/>
</dbReference>
<feature type="transmembrane region" description="Helical" evidence="10">
    <location>
        <begin position="26"/>
        <end position="47"/>
    </location>
</feature>
<feature type="transmembrane region" description="Helical" evidence="10">
    <location>
        <begin position="128"/>
        <end position="152"/>
    </location>
</feature>
<proteinExistence type="inferred from homology"/>
<feature type="transmembrane region" description="Helical" evidence="10">
    <location>
        <begin position="285"/>
        <end position="307"/>
    </location>
</feature>
<evidence type="ECO:0000256" key="8">
    <source>
        <dbReference type="RuleBase" id="RU003346"/>
    </source>
</evidence>
<dbReference type="SUPFAM" id="SSF103473">
    <property type="entry name" value="MFS general substrate transporter"/>
    <property type="match status" value="1"/>
</dbReference>
<evidence type="ECO:0000313" key="12">
    <source>
        <dbReference type="EMBL" id="PWN28884.1"/>
    </source>
</evidence>
<feature type="domain" description="Major facilitator superfamily (MFS) profile" evidence="11">
    <location>
        <begin position="28"/>
        <end position="473"/>
    </location>
</feature>
<name>A0A316UV50_9BASI</name>
<feature type="transmembrane region" description="Helical" evidence="10">
    <location>
        <begin position="104"/>
        <end position="122"/>
    </location>
</feature>
<evidence type="ECO:0000256" key="10">
    <source>
        <dbReference type="SAM" id="Phobius"/>
    </source>
</evidence>
<evidence type="ECO:0000256" key="7">
    <source>
        <dbReference type="ARBA" id="ARBA00049119"/>
    </source>
</evidence>
<evidence type="ECO:0000256" key="2">
    <source>
        <dbReference type="ARBA" id="ARBA00010992"/>
    </source>
</evidence>
<keyword evidence="6 10" id="KW-0472">Membrane</keyword>
<feature type="region of interest" description="Disordered" evidence="9">
    <location>
        <begin position="503"/>
        <end position="557"/>
    </location>
</feature>
<dbReference type="Gene3D" id="1.20.1250.20">
    <property type="entry name" value="MFS general substrate transporter like domains"/>
    <property type="match status" value="1"/>
</dbReference>
<dbReference type="GO" id="GO:0005351">
    <property type="term" value="F:carbohydrate:proton symporter activity"/>
    <property type="evidence" value="ECO:0007669"/>
    <property type="project" value="TreeGrafter"/>
</dbReference>
<dbReference type="Proteomes" id="UP000245884">
    <property type="component" value="Unassembled WGS sequence"/>
</dbReference>
<evidence type="ECO:0000313" key="13">
    <source>
        <dbReference type="Proteomes" id="UP000245884"/>
    </source>
</evidence>
<keyword evidence="5 10" id="KW-1133">Transmembrane helix</keyword>
<protein>
    <submittedName>
        <fullName evidence="12">General substrate transporter</fullName>
    </submittedName>
</protein>
<dbReference type="GO" id="GO:0016020">
    <property type="term" value="C:membrane"/>
    <property type="evidence" value="ECO:0007669"/>
    <property type="project" value="UniProtKB-SubCell"/>
</dbReference>
<keyword evidence="3 8" id="KW-0813">Transport</keyword>
<feature type="transmembrane region" description="Helical" evidence="10">
    <location>
        <begin position="349"/>
        <end position="369"/>
    </location>
</feature>
<feature type="transmembrane region" description="Helical" evidence="10">
    <location>
        <begin position="164"/>
        <end position="185"/>
    </location>
</feature>
<evidence type="ECO:0000256" key="5">
    <source>
        <dbReference type="ARBA" id="ARBA00022989"/>
    </source>
</evidence>
<dbReference type="InterPro" id="IPR050360">
    <property type="entry name" value="MFS_Sugar_Transporters"/>
</dbReference>
<evidence type="ECO:0000256" key="4">
    <source>
        <dbReference type="ARBA" id="ARBA00022692"/>
    </source>
</evidence>
<dbReference type="PROSITE" id="PS00217">
    <property type="entry name" value="SUGAR_TRANSPORT_2"/>
    <property type="match status" value="1"/>
</dbReference>
<feature type="compositionally biased region" description="Low complexity" evidence="9">
    <location>
        <begin position="545"/>
        <end position="557"/>
    </location>
</feature>
<feature type="compositionally biased region" description="Basic and acidic residues" evidence="9">
    <location>
        <begin position="520"/>
        <end position="539"/>
    </location>
</feature>
<accession>A0A316UV50</accession>
<feature type="transmembrane region" description="Helical" evidence="10">
    <location>
        <begin position="381"/>
        <end position="404"/>
    </location>
</feature>
<dbReference type="PANTHER" id="PTHR48022">
    <property type="entry name" value="PLASTIDIC GLUCOSE TRANSPORTER 4"/>
    <property type="match status" value="1"/>
</dbReference>